<feature type="transmembrane region" description="Helical" evidence="6">
    <location>
        <begin position="26"/>
        <end position="46"/>
    </location>
</feature>
<keyword evidence="4" id="KW-1015">Disulfide bond</keyword>
<evidence type="ECO:0000256" key="2">
    <source>
        <dbReference type="ARBA" id="ARBA00022729"/>
    </source>
</evidence>
<keyword evidence="6" id="KW-0812">Transmembrane</keyword>
<dbReference type="InterPro" id="IPR036249">
    <property type="entry name" value="Thioredoxin-like_sf"/>
</dbReference>
<dbReference type="RefSeq" id="WP_007240843.1">
    <property type="nucleotide sequence ID" value="NZ_BAFB01000232.1"/>
</dbReference>
<proteinExistence type="inferred from homology"/>
<keyword evidence="6" id="KW-0472">Membrane</keyword>
<keyword evidence="3" id="KW-0560">Oxidoreductase</keyword>
<comment type="caution">
    <text evidence="8">The sequence shown here is derived from an EMBL/GenBank/DDBJ whole genome shotgun (WGS) entry which is preliminary data.</text>
</comment>
<evidence type="ECO:0000256" key="1">
    <source>
        <dbReference type="ARBA" id="ARBA00005791"/>
    </source>
</evidence>
<dbReference type="Proteomes" id="UP000005038">
    <property type="component" value="Unassembled WGS sequence"/>
</dbReference>
<evidence type="ECO:0000256" key="4">
    <source>
        <dbReference type="ARBA" id="ARBA00023157"/>
    </source>
</evidence>
<feature type="domain" description="Thioredoxin-like fold" evidence="7">
    <location>
        <begin position="66"/>
        <end position="231"/>
    </location>
</feature>
<accession>H5TT73</accession>
<dbReference type="InterPro" id="IPR012336">
    <property type="entry name" value="Thioredoxin-like_fold"/>
</dbReference>
<dbReference type="PANTHER" id="PTHR13887:SF14">
    <property type="entry name" value="DISULFIDE BOND FORMATION PROTEIN D"/>
    <property type="match status" value="1"/>
</dbReference>
<keyword evidence="5" id="KW-0676">Redox-active center</keyword>
<dbReference type="CDD" id="cd02972">
    <property type="entry name" value="DsbA_family"/>
    <property type="match status" value="1"/>
</dbReference>
<dbReference type="PANTHER" id="PTHR13887">
    <property type="entry name" value="GLUTATHIONE S-TRANSFERASE KAPPA"/>
    <property type="match status" value="1"/>
</dbReference>
<evidence type="ECO:0000313" key="8">
    <source>
        <dbReference type="EMBL" id="GAB36681.1"/>
    </source>
</evidence>
<dbReference type="SUPFAM" id="SSF52833">
    <property type="entry name" value="Thioredoxin-like"/>
    <property type="match status" value="1"/>
</dbReference>
<sequence>MTDRRKPRPASTSKYQPRATSSTSTYVLLGIAVVVVIALVVGGVLWNRNRDQGGTANEQVLNSNAALIIGAPDAKTTIDVFEDFMCPVCKQFEQQSGQAIVGAVDAGKLRVRYHMLNFLNRQSASGDYSSRAAGALQCVGAGENREVFFKYHTALFADQPKEGSDSDPSNADLSTIAAAQGASAATQKCITDGAKVAEGEKAAEESQNQLAKATGGQVATPTVLSGGEPVNGILDGTGWLDKLLGKASE</sequence>
<dbReference type="Pfam" id="PF13462">
    <property type="entry name" value="Thioredoxin_4"/>
    <property type="match status" value="1"/>
</dbReference>
<dbReference type="EMBL" id="BAFB01000232">
    <property type="protein sequence ID" value="GAB36681.1"/>
    <property type="molecule type" value="Genomic_DNA"/>
</dbReference>
<keyword evidence="2" id="KW-0732">Signal</keyword>
<organism evidence="8 9">
    <name type="scientific">Gordonia otitidis (strain DSM 44809 / CCUG 52243 / JCM 12355 / NBRC 100426 / IFM 10032)</name>
    <dbReference type="NCBI Taxonomy" id="1108044"/>
    <lineage>
        <taxon>Bacteria</taxon>
        <taxon>Bacillati</taxon>
        <taxon>Actinomycetota</taxon>
        <taxon>Actinomycetes</taxon>
        <taxon>Mycobacteriales</taxon>
        <taxon>Gordoniaceae</taxon>
        <taxon>Gordonia</taxon>
    </lineage>
</organism>
<evidence type="ECO:0000256" key="6">
    <source>
        <dbReference type="SAM" id="Phobius"/>
    </source>
</evidence>
<dbReference type="Gene3D" id="3.40.30.10">
    <property type="entry name" value="Glutaredoxin"/>
    <property type="match status" value="1"/>
</dbReference>
<evidence type="ECO:0000256" key="5">
    <source>
        <dbReference type="ARBA" id="ARBA00023284"/>
    </source>
</evidence>
<evidence type="ECO:0000256" key="3">
    <source>
        <dbReference type="ARBA" id="ARBA00023002"/>
    </source>
</evidence>
<evidence type="ECO:0000313" key="9">
    <source>
        <dbReference type="Proteomes" id="UP000005038"/>
    </source>
</evidence>
<evidence type="ECO:0000259" key="7">
    <source>
        <dbReference type="Pfam" id="PF13462"/>
    </source>
</evidence>
<reference evidence="8" key="1">
    <citation type="submission" date="2012-02" db="EMBL/GenBank/DDBJ databases">
        <title>Whole genome shotgun sequence of Gordonia otitidis NBRC 100426.</title>
        <authorList>
            <person name="Yoshida I."/>
            <person name="Hosoyama A."/>
            <person name="Tsuchikane K."/>
            <person name="Katsumata H."/>
            <person name="Yamazaki S."/>
            <person name="Fujita N."/>
        </authorList>
    </citation>
    <scope>NUCLEOTIDE SEQUENCE [LARGE SCALE GENOMIC DNA]</scope>
    <source>
        <strain evidence="8">NBRC 100426</strain>
    </source>
</reference>
<keyword evidence="9" id="KW-1185">Reference proteome</keyword>
<comment type="similarity">
    <text evidence="1">Belongs to the thioredoxin family. DsbA subfamily.</text>
</comment>
<dbReference type="STRING" id="1108044.GOOTI_232_00390"/>
<dbReference type="AlphaFoldDB" id="H5TT73"/>
<dbReference type="GO" id="GO:0016491">
    <property type="term" value="F:oxidoreductase activity"/>
    <property type="evidence" value="ECO:0007669"/>
    <property type="project" value="UniProtKB-KW"/>
</dbReference>
<name>H5TT73_GORO1</name>
<gene>
    <name evidence="8" type="ORF">GOOTI_232_00390</name>
</gene>
<protein>
    <recommendedName>
        <fullName evidence="7">Thioredoxin-like fold domain-containing protein</fullName>
    </recommendedName>
</protein>
<keyword evidence="6" id="KW-1133">Transmembrane helix</keyword>